<accession>A0ABT0G525</accession>
<evidence type="ECO:0000256" key="1">
    <source>
        <dbReference type="SAM" id="MobiDB-lite"/>
    </source>
</evidence>
<organism evidence="2 3">
    <name type="scientific">Actinomadura luzonensis</name>
    <dbReference type="NCBI Taxonomy" id="2805427"/>
    <lineage>
        <taxon>Bacteria</taxon>
        <taxon>Bacillati</taxon>
        <taxon>Actinomycetota</taxon>
        <taxon>Actinomycetes</taxon>
        <taxon>Streptosporangiales</taxon>
        <taxon>Thermomonosporaceae</taxon>
        <taxon>Actinomadura</taxon>
    </lineage>
</organism>
<keyword evidence="3" id="KW-1185">Reference proteome</keyword>
<evidence type="ECO:0000313" key="2">
    <source>
        <dbReference type="EMBL" id="MCK2219713.1"/>
    </source>
</evidence>
<dbReference type="Proteomes" id="UP001317259">
    <property type="component" value="Unassembled WGS sequence"/>
</dbReference>
<comment type="caution">
    <text evidence="2">The sequence shown here is derived from an EMBL/GenBank/DDBJ whole genome shotgun (WGS) entry which is preliminary data.</text>
</comment>
<proteinExistence type="predicted"/>
<feature type="region of interest" description="Disordered" evidence="1">
    <location>
        <begin position="63"/>
        <end position="86"/>
    </location>
</feature>
<protein>
    <recommendedName>
        <fullName evidence="4">DNA-binding protein</fullName>
    </recommendedName>
</protein>
<sequence length="86" mass="9870">MRPRPVTAAQAAAELTKRPGQPRAVGTIYSWATRYNVRRWANDQVTLYDYNDLATIDGCIRRGEPVPATPDERDQLREQLRTRWAA</sequence>
<dbReference type="EMBL" id="JAKRKC020000002">
    <property type="protein sequence ID" value="MCK2219713.1"/>
    <property type="molecule type" value="Genomic_DNA"/>
</dbReference>
<name>A0ABT0G525_9ACTN</name>
<gene>
    <name evidence="2" type="ORF">MF672_038850</name>
</gene>
<dbReference type="RefSeq" id="WP_242375236.1">
    <property type="nucleotide sequence ID" value="NZ_JAKRKC020000002.1"/>
</dbReference>
<evidence type="ECO:0008006" key="4">
    <source>
        <dbReference type="Google" id="ProtNLM"/>
    </source>
</evidence>
<evidence type="ECO:0000313" key="3">
    <source>
        <dbReference type="Proteomes" id="UP001317259"/>
    </source>
</evidence>
<reference evidence="2 3" key="1">
    <citation type="submission" date="2022-04" db="EMBL/GenBank/DDBJ databases">
        <title>Genome draft of Actinomadura sp. ATCC 31491.</title>
        <authorList>
            <person name="Shi X."/>
            <person name="Du Y."/>
        </authorList>
    </citation>
    <scope>NUCLEOTIDE SEQUENCE [LARGE SCALE GENOMIC DNA]</scope>
    <source>
        <strain evidence="2 3">ATCC 31491</strain>
    </source>
</reference>